<feature type="compositionally biased region" description="Polar residues" evidence="1">
    <location>
        <begin position="1"/>
        <end position="12"/>
    </location>
</feature>
<gene>
    <name evidence="2" type="ORF">QE152_g6482</name>
</gene>
<organism evidence="2 3">
    <name type="scientific">Popillia japonica</name>
    <name type="common">Japanese beetle</name>
    <dbReference type="NCBI Taxonomy" id="7064"/>
    <lineage>
        <taxon>Eukaryota</taxon>
        <taxon>Metazoa</taxon>
        <taxon>Ecdysozoa</taxon>
        <taxon>Arthropoda</taxon>
        <taxon>Hexapoda</taxon>
        <taxon>Insecta</taxon>
        <taxon>Pterygota</taxon>
        <taxon>Neoptera</taxon>
        <taxon>Endopterygota</taxon>
        <taxon>Coleoptera</taxon>
        <taxon>Polyphaga</taxon>
        <taxon>Scarabaeiformia</taxon>
        <taxon>Scarabaeidae</taxon>
        <taxon>Rutelinae</taxon>
        <taxon>Popillia</taxon>
    </lineage>
</organism>
<keyword evidence="3" id="KW-1185">Reference proteome</keyword>
<evidence type="ECO:0000313" key="2">
    <source>
        <dbReference type="EMBL" id="KAK9745985.1"/>
    </source>
</evidence>
<dbReference type="EMBL" id="JASPKY010000043">
    <property type="protein sequence ID" value="KAK9745985.1"/>
    <property type="molecule type" value="Genomic_DNA"/>
</dbReference>
<evidence type="ECO:0000313" key="3">
    <source>
        <dbReference type="Proteomes" id="UP001458880"/>
    </source>
</evidence>
<accession>A0AAW1MHV4</accession>
<comment type="caution">
    <text evidence="2">The sequence shown here is derived from an EMBL/GenBank/DDBJ whole genome shotgun (WGS) entry which is preliminary data.</text>
</comment>
<sequence>MNNEQKQTIESQKGSETDRNKELEVSGAGEGKEREWRDTNLLEEFDPFARRDALLRSPPRIRTYSLPDIDMSSRQTYRQKEPLAINQPLKRKRVDQSFGNERLIGEGGEMHKYIISNLLEKINELNSVVQDMYKPKQEIKDIASKLAYYAQQLQSNDQEKWLQSVLKTDEKLESHHTWTEERGLLKAQIDKLKAQCAVNNAACQECKRRKYNRGGMHMGCPRRF</sequence>
<reference evidence="2 3" key="1">
    <citation type="journal article" date="2024" name="BMC Genomics">
        <title>De novo assembly and annotation of Popillia japonica's genome with initial clues to its potential as an invasive pest.</title>
        <authorList>
            <person name="Cucini C."/>
            <person name="Boschi S."/>
            <person name="Funari R."/>
            <person name="Cardaioli E."/>
            <person name="Iannotti N."/>
            <person name="Marturano G."/>
            <person name="Paoli F."/>
            <person name="Bruttini M."/>
            <person name="Carapelli A."/>
            <person name="Frati F."/>
            <person name="Nardi F."/>
        </authorList>
    </citation>
    <scope>NUCLEOTIDE SEQUENCE [LARGE SCALE GENOMIC DNA]</scope>
    <source>
        <strain evidence="2">DMR45628</strain>
    </source>
</reference>
<evidence type="ECO:0000256" key="1">
    <source>
        <dbReference type="SAM" id="MobiDB-lite"/>
    </source>
</evidence>
<dbReference type="Proteomes" id="UP001458880">
    <property type="component" value="Unassembled WGS sequence"/>
</dbReference>
<dbReference type="AlphaFoldDB" id="A0AAW1MHV4"/>
<feature type="region of interest" description="Disordered" evidence="1">
    <location>
        <begin position="1"/>
        <end position="40"/>
    </location>
</feature>
<feature type="compositionally biased region" description="Basic and acidic residues" evidence="1">
    <location>
        <begin position="13"/>
        <end position="40"/>
    </location>
</feature>
<protein>
    <submittedName>
        <fullName evidence="2">Uncharacterized protein</fullName>
    </submittedName>
</protein>
<name>A0AAW1MHV4_POPJA</name>
<proteinExistence type="predicted"/>